<sequence length="881" mass="94212">MHLKYYCDDIDNVLSTVGGTSSGLTEGEAANRLASNGKNKLAEGKKDSLAKRFAAQLADPMIIILLVAAIVSGVTSYFSGESIADVFIILFVVIVNSILGVYQENKAEKAIEALQQMAAATTKVLRDGKIAIVKSEDLVVGDVVLLEAGDAVPADGRVLESASLQIEEAPLTGESVPVSKYPEAIGLGDQSDVPLGDRKNMVYMGSTVVYGRGSAVITGTGMDTEMGKIADALTQAKEGQTPLQMQLSQLSKILTYLVLGICAVIFAVGALREGSFNGPMLLDTFMVAVSLAVAAIPEGLVAVVTIVLSVGVTNMSRKNAIIRRLTAVETLGCAQIICSDKTGTLTQNKMTVVDDFTPDTALLATAMALCSDAELNEDGSVTGEPTEAALVAWANKLGLSKDQLRIDAPRVGEAPFDSMRKMMSTVHLHSDGSVIQYTKGAPDEVLKKCTHILKDGQVHPLTEAAREEVLAANKNMADRALRVLAAAKRTYAAQPESFEPDALERDLCLIGLTGMIDPVRPEVKAAIDKCRTAGIRPIMITGDHIDTAIAIATELGILTEDTTAMPGSALNDMSDEEFERQFRQISVYARVQPEHKVRIVNAWRKAGYVTAMTGDGVNDAPSIKSADIGVGMGITGTDVTKNVADMVLADDNFATIVSAVEEGRRIYDNIRKVIQFLLSSNMSEVISIFTATLLGFTILRPVHLLWINLVTDSIPAMALGLEKAEPNLMERSARSPKDGIFAGGMGVDIAYQGIMVTLLTLAAYFIGHFMEAGVWEITNSADGMTMAFLTMSMAEVFHSLNMRSRRGSIFTLKTTNLILNLAAVASLALTTLVIYVPFLAEAFSFEHISFSEYAVALVLAVCVIPIVELVKLLQRRAGTRA</sequence>
<evidence type="ECO:0000256" key="4">
    <source>
        <dbReference type="ARBA" id="ARBA00022475"/>
    </source>
</evidence>
<name>A0A1M5VSD0_9FIRM</name>
<keyword evidence="5" id="KW-0109">Calcium transport</keyword>
<dbReference type="PANTHER" id="PTHR42861">
    <property type="entry name" value="CALCIUM-TRANSPORTING ATPASE"/>
    <property type="match status" value="1"/>
</dbReference>
<dbReference type="Gene3D" id="3.40.1110.10">
    <property type="entry name" value="Calcium-transporting ATPase, cytoplasmic domain N"/>
    <property type="match status" value="1"/>
</dbReference>
<dbReference type="CDD" id="cd02089">
    <property type="entry name" value="P-type_ATPase_Ca_prok"/>
    <property type="match status" value="1"/>
</dbReference>
<dbReference type="InterPro" id="IPR044492">
    <property type="entry name" value="P_typ_ATPase_HD_dom"/>
</dbReference>
<dbReference type="PRINTS" id="PR00120">
    <property type="entry name" value="HATPASE"/>
</dbReference>
<dbReference type="PROSITE" id="PS00154">
    <property type="entry name" value="ATPASE_E1_E2"/>
    <property type="match status" value="1"/>
</dbReference>
<evidence type="ECO:0000256" key="7">
    <source>
        <dbReference type="ARBA" id="ARBA00022723"/>
    </source>
</evidence>
<comment type="subcellular location">
    <subcellularLocation>
        <location evidence="1">Cell membrane</location>
        <topology evidence="1">Multi-pass membrane protein</topology>
    </subcellularLocation>
</comment>
<accession>A0A1M5VSD0</accession>
<dbReference type="InterPro" id="IPR001757">
    <property type="entry name" value="P_typ_ATPase"/>
</dbReference>
<dbReference type="RefSeq" id="WP_073076544.1">
    <property type="nucleotide sequence ID" value="NZ_FQXV01000002.1"/>
</dbReference>
<dbReference type="Gene3D" id="3.40.50.1000">
    <property type="entry name" value="HAD superfamily/HAD-like"/>
    <property type="match status" value="1"/>
</dbReference>
<dbReference type="InterPro" id="IPR023214">
    <property type="entry name" value="HAD_sf"/>
</dbReference>
<keyword evidence="6 14" id="KW-0812">Transmembrane</keyword>
<dbReference type="Pfam" id="PF00689">
    <property type="entry name" value="Cation_ATPase_C"/>
    <property type="match status" value="1"/>
</dbReference>
<feature type="transmembrane region" description="Helical" evidence="14">
    <location>
        <begin position="741"/>
        <end position="765"/>
    </location>
</feature>
<dbReference type="GO" id="GO:0046872">
    <property type="term" value="F:metal ion binding"/>
    <property type="evidence" value="ECO:0007669"/>
    <property type="project" value="UniProtKB-KW"/>
</dbReference>
<dbReference type="InterPro" id="IPR006068">
    <property type="entry name" value="ATPase_P-typ_cation-transptr_C"/>
</dbReference>
<keyword evidence="11 14" id="KW-1133">Transmembrane helix</keyword>
<dbReference type="GO" id="GO:0005388">
    <property type="term" value="F:P-type calcium transporter activity"/>
    <property type="evidence" value="ECO:0007669"/>
    <property type="project" value="UniProtKB-EC"/>
</dbReference>
<dbReference type="SUPFAM" id="SSF81653">
    <property type="entry name" value="Calcium ATPase, transduction domain A"/>
    <property type="match status" value="1"/>
</dbReference>
<dbReference type="EMBL" id="FQXV01000002">
    <property type="protein sequence ID" value="SHH78169.1"/>
    <property type="molecule type" value="Genomic_DNA"/>
</dbReference>
<dbReference type="SUPFAM" id="SSF81665">
    <property type="entry name" value="Calcium ATPase, transmembrane domain M"/>
    <property type="match status" value="1"/>
</dbReference>
<dbReference type="InterPro" id="IPR059000">
    <property type="entry name" value="ATPase_P-type_domA"/>
</dbReference>
<keyword evidence="7" id="KW-0479">Metal-binding</keyword>
<dbReference type="EC" id="7.2.2.10" evidence="3"/>
<evidence type="ECO:0000256" key="11">
    <source>
        <dbReference type="ARBA" id="ARBA00022989"/>
    </source>
</evidence>
<dbReference type="InterPro" id="IPR004014">
    <property type="entry name" value="ATPase_P-typ_cation-transptr_N"/>
</dbReference>
<evidence type="ECO:0000256" key="6">
    <source>
        <dbReference type="ARBA" id="ARBA00022692"/>
    </source>
</evidence>
<feature type="transmembrane region" description="Helical" evidence="14">
    <location>
        <begin position="86"/>
        <end position="102"/>
    </location>
</feature>
<feature type="transmembrane region" description="Helical" evidence="14">
    <location>
        <begin position="850"/>
        <end position="870"/>
    </location>
</feature>
<evidence type="ECO:0000256" key="2">
    <source>
        <dbReference type="ARBA" id="ARBA00005675"/>
    </source>
</evidence>
<feature type="transmembrane region" description="Helical" evidence="14">
    <location>
        <begin position="817"/>
        <end position="838"/>
    </location>
</feature>
<evidence type="ECO:0000313" key="16">
    <source>
        <dbReference type="EMBL" id="SHH78169.1"/>
    </source>
</evidence>
<dbReference type="FunFam" id="3.40.50.1000:FF:000028">
    <property type="entry name" value="Calcium-transporting P-type ATPase, putative"/>
    <property type="match status" value="1"/>
</dbReference>
<protein>
    <recommendedName>
        <fullName evidence="3">P-type Ca(2+) transporter</fullName>
        <ecNumber evidence="3">7.2.2.10</ecNumber>
    </recommendedName>
</protein>
<dbReference type="SMART" id="SM00831">
    <property type="entry name" value="Cation_ATPase_N"/>
    <property type="match status" value="1"/>
</dbReference>
<keyword evidence="12 14" id="KW-0472">Membrane</keyword>
<dbReference type="SFLD" id="SFLDF00027">
    <property type="entry name" value="p-type_atpase"/>
    <property type="match status" value="1"/>
</dbReference>
<dbReference type="GO" id="GO:0140352">
    <property type="term" value="P:export from cell"/>
    <property type="evidence" value="ECO:0007669"/>
    <property type="project" value="UniProtKB-ARBA"/>
</dbReference>
<evidence type="ECO:0000256" key="13">
    <source>
        <dbReference type="ARBA" id="ARBA00048694"/>
    </source>
</evidence>
<evidence type="ECO:0000256" key="1">
    <source>
        <dbReference type="ARBA" id="ARBA00004651"/>
    </source>
</evidence>
<dbReference type="STRING" id="1123282.SAMN02745823_00999"/>
<dbReference type="InterPro" id="IPR018303">
    <property type="entry name" value="ATPase_P-typ_P_site"/>
</dbReference>
<feature type="domain" description="Cation-transporting P-type ATPase N-terminal" evidence="15">
    <location>
        <begin position="4"/>
        <end position="77"/>
    </location>
</feature>
<proteinExistence type="inferred from homology"/>
<keyword evidence="5" id="KW-0106">Calcium</keyword>
<dbReference type="SFLD" id="SFLDG00002">
    <property type="entry name" value="C1.7:_P-type_atpase_like"/>
    <property type="match status" value="1"/>
</dbReference>
<keyword evidence="5" id="KW-0813">Transport</keyword>
<dbReference type="SUPFAM" id="SSF81660">
    <property type="entry name" value="Metal cation-transporting ATPase, ATP-binding domain N"/>
    <property type="match status" value="1"/>
</dbReference>
<feature type="transmembrane region" description="Helical" evidence="14">
    <location>
        <begin position="673"/>
        <end position="698"/>
    </location>
</feature>
<evidence type="ECO:0000256" key="3">
    <source>
        <dbReference type="ARBA" id="ARBA00012790"/>
    </source>
</evidence>
<organism evidence="16 17">
    <name type="scientific">Sporobacter termitidis DSM 10068</name>
    <dbReference type="NCBI Taxonomy" id="1123282"/>
    <lineage>
        <taxon>Bacteria</taxon>
        <taxon>Bacillati</taxon>
        <taxon>Bacillota</taxon>
        <taxon>Clostridia</taxon>
        <taxon>Eubacteriales</taxon>
        <taxon>Oscillospiraceae</taxon>
        <taxon>Sporobacter</taxon>
    </lineage>
</organism>
<dbReference type="Proteomes" id="UP000183995">
    <property type="component" value="Unassembled WGS sequence"/>
</dbReference>
<dbReference type="Gene3D" id="2.70.150.10">
    <property type="entry name" value="Calcium-transporting ATPase, cytoplasmic transduction domain A"/>
    <property type="match status" value="1"/>
</dbReference>
<feature type="transmembrane region" description="Helical" evidence="14">
    <location>
        <begin position="291"/>
        <end position="315"/>
    </location>
</feature>
<keyword evidence="17" id="KW-1185">Reference proteome</keyword>
<dbReference type="OrthoDB" id="9760364at2"/>
<evidence type="ECO:0000313" key="17">
    <source>
        <dbReference type="Proteomes" id="UP000183995"/>
    </source>
</evidence>
<dbReference type="GO" id="GO:0005886">
    <property type="term" value="C:plasma membrane"/>
    <property type="evidence" value="ECO:0007669"/>
    <property type="project" value="UniProtKB-SubCell"/>
</dbReference>
<dbReference type="InterPro" id="IPR036412">
    <property type="entry name" value="HAD-like_sf"/>
</dbReference>
<evidence type="ECO:0000256" key="8">
    <source>
        <dbReference type="ARBA" id="ARBA00022741"/>
    </source>
</evidence>
<dbReference type="AlphaFoldDB" id="A0A1M5VSD0"/>
<dbReference type="InterPro" id="IPR023299">
    <property type="entry name" value="ATPase_P-typ_cyto_dom_N"/>
</dbReference>
<dbReference type="Pfam" id="PF00690">
    <property type="entry name" value="Cation_ATPase_N"/>
    <property type="match status" value="1"/>
</dbReference>
<dbReference type="PRINTS" id="PR00119">
    <property type="entry name" value="CATATPASE"/>
</dbReference>
<dbReference type="GO" id="GO:0016887">
    <property type="term" value="F:ATP hydrolysis activity"/>
    <property type="evidence" value="ECO:0007669"/>
    <property type="project" value="InterPro"/>
</dbReference>
<feature type="transmembrane region" description="Helical" evidence="14">
    <location>
        <begin position="253"/>
        <end position="271"/>
    </location>
</feature>
<dbReference type="FunFam" id="2.70.150.10:FF:000016">
    <property type="entry name" value="Calcium-transporting P-type ATPase putative"/>
    <property type="match status" value="1"/>
</dbReference>
<evidence type="ECO:0000256" key="9">
    <source>
        <dbReference type="ARBA" id="ARBA00022840"/>
    </source>
</evidence>
<dbReference type="Pfam" id="PF13246">
    <property type="entry name" value="Cation_ATPase"/>
    <property type="match status" value="1"/>
</dbReference>
<evidence type="ECO:0000256" key="10">
    <source>
        <dbReference type="ARBA" id="ARBA00022967"/>
    </source>
</evidence>
<dbReference type="Gene3D" id="1.20.1110.10">
    <property type="entry name" value="Calcium-transporting ATPase, transmembrane domain"/>
    <property type="match status" value="1"/>
</dbReference>
<reference evidence="16 17" key="1">
    <citation type="submission" date="2016-11" db="EMBL/GenBank/DDBJ databases">
        <authorList>
            <person name="Jaros S."/>
            <person name="Januszkiewicz K."/>
            <person name="Wedrychowicz H."/>
        </authorList>
    </citation>
    <scope>NUCLEOTIDE SEQUENCE [LARGE SCALE GENOMIC DNA]</scope>
    <source>
        <strain evidence="16 17">DSM 10068</strain>
    </source>
</reference>
<dbReference type="GO" id="GO:0005524">
    <property type="term" value="F:ATP binding"/>
    <property type="evidence" value="ECO:0007669"/>
    <property type="project" value="UniProtKB-KW"/>
</dbReference>
<evidence type="ECO:0000259" key="15">
    <source>
        <dbReference type="SMART" id="SM00831"/>
    </source>
</evidence>
<dbReference type="InterPro" id="IPR023298">
    <property type="entry name" value="ATPase_P-typ_TM_dom_sf"/>
</dbReference>
<keyword evidence="10" id="KW-1278">Translocase</keyword>
<keyword evidence="5" id="KW-0406">Ion transport</keyword>
<comment type="similarity">
    <text evidence="2">Belongs to the cation transport ATPase (P-type) (TC 3.A.3) family. Type IIA subfamily.</text>
</comment>
<dbReference type="Pfam" id="PF00122">
    <property type="entry name" value="E1-E2_ATPase"/>
    <property type="match status" value="1"/>
</dbReference>
<gene>
    <name evidence="16" type="ORF">SAMN02745823_00999</name>
</gene>
<keyword evidence="4" id="KW-1003">Cell membrane</keyword>
<comment type="catalytic activity">
    <reaction evidence="13">
        <text>Ca(2+)(in) + ATP + H2O = Ca(2+)(out) + ADP + phosphate + H(+)</text>
        <dbReference type="Rhea" id="RHEA:18105"/>
        <dbReference type="ChEBI" id="CHEBI:15377"/>
        <dbReference type="ChEBI" id="CHEBI:15378"/>
        <dbReference type="ChEBI" id="CHEBI:29108"/>
        <dbReference type="ChEBI" id="CHEBI:30616"/>
        <dbReference type="ChEBI" id="CHEBI:43474"/>
        <dbReference type="ChEBI" id="CHEBI:456216"/>
        <dbReference type="EC" id="7.2.2.10"/>
    </reaction>
</comment>
<dbReference type="SUPFAM" id="SSF56784">
    <property type="entry name" value="HAD-like"/>
    <property type="match status" value="1"/>
</dbReference>
<dbReference type="NCBIfam" id="TIGR01494">
    <property type="entry name" value="ATPase_P-type"/>
    <property type="match status" value="3"/>
</dbReference>
<keyword evidence="9" id="KW-0067">ATP-binding</keyword>
<feature type="transmembrane region" description="Helical" evidence="14">
    <location>
        <begin position="61"/>
        <end position="80"/>
    </location>
</feature>
<dbReference type="InterPro" id="IPR008250">
    <property type="entry name" value="ATPase_P-typ_transduc_dom_A_sf"/>
</dbReference>
<evidence type="ECO:0000256" key="14">
    <source>
        <dbReference type="SAM" id="Phobius"/>
    </source>
</evidence>
<evidence type="ECO:0000256" key="5">
    <source>
        <dbReference type="ARBA" id="ARBA00022568"/>
    </source>
</evidence>
<dbReference type="FunFam" id="3.40.50.1000:FF:000001">
    <property type="entry name" value="Phospholipid-transporting ATPase IC"/>
    <property type="match status" value="1"/>
</dbReference>
<dbReference type="SFLD" id="SFLDS00003">
    <property type="entry name" value="Haloacid_Dehalogenase"/>
    <property type="match status" value="1"/>
</dbReference>
<evidence type="ECO:0000256" key="12">
    <source>
        <dbReference type="ARBA" id="ARBA00023136"/>
    </source>
</evidence>
<keyword evidence="8" id="KW-0547">Nucleotide-binding</keyword>